<feature type="domain" description="Protein kinase" evidence="7">
    <location>
        <begin position="53"/>
        <end position="329"/>
    </location>
</feature>
<dbReference type="PROSITE" id="PS00107">
    <property type="entry name" value="PROTEIN_KINASE_ATP"/>
    <property type="match status" value="1"/>
</dbReference>
<dbReference type="Gene3D" id="1.10.510.10">
    <property type="entry name" value="Transferase(Phosphotransferase) domain 1"/>
    <property type="match status" value="1"/>
</dbReference>
<evidence type="ECO:0000256" key="6">
    <source>
        <dbReference type="RuleBase" id="RU000304"/>
    </source>
</evidence>
<proteinExistence type="inferred from homology"/>
<dbReference type="OrthoDB" id="10252354at2759"/>
<dbReference type="SUPFAM" id="SSF56112">
    <property type="entry name" value="Protein kinase-like (PK-like)"/>
    <property type="match status" value="1"/>
</dbReference>
<dbReference type="Gene3D" id="3.30.200.20">
    <property type="entry name" value="Phosphorylase Kinase, domain 1"/>
    <property type="match status" value="1"/>
</dbReference>
<evidence type="ECO:0000313" key="9">
    <source>
        <dbReference type="Proteomes" id="UP000030645"/>
    </source>
</evidence>
<organism evidence="8 9">
    <name type="scientific">Morus notabilis</name>
    <dbReference type="NCBI Taxonomy" id="981085"/>
    <lineage>
        <taxon>Eukaryota</taxon>
        <taxon>Viridiplantae</taxon>
        <taxon>Streptophyta</taxon>
        <taxon>Embryophyta</taxon>
        <taxon>Tracheophyta</taxon>
        <taxon>Spermatophyta</taxon>
        <taxon>Magnoliopsida</taxon>
        <taxon>eudicotyledons</taxon>
        <taxon>Gunneridae</taxon>
        <taxon>Pentapetalae</taxon>
        <taxon>rosids</taxon>
        <taxon>fabids</taxon>
        <taxon>Rosales</taxon>
        <taxon>Moraceae</taxon>
        <taxon>Moreae</taxon>
        <taxon>Morus</taxon>
    </lineage>
</organism>
<dbReference type="STRING" id="981085.W9RRP0"/>
<dbReference type="GO" id="GO:0005524">
    <property type="term" value="F:ATP binding"/>
    <property type="evidence" value="ECO:0007669"/>
    <property type="project" value="UniProtKB-UniRule"/>
</dbReference>
<feature type="binding site" evidence="5">
    <location>
        <position position="82"/>
    </location>
    <ligand>
        <name>ATP</name>
        <dbReference type="ChEBI" id="CHEBI:30616"/>
    </ligand>
</feature>
<keyword evidence="3 8" id="KW-0418">Kinase</keyword>
<dbReference type="InterPro" id="IPR017441">
    <property type="entry name" value="Protein_kinase_ATP_BS"/>
</dbReference>
<dbReference type="InterPro" id="IPR000719">
    <property type="entry name" value="Prot_kinase_dom"/>
</dbReference>
<evidence type="ECO:0000256" key="1">
    <source>
        <dbReference type="ARBA" id="ARBA00022679"/>
    </source>
</evidence>
<accession>W9RRP0</accession>
<dbReference type="AlphaFoldDB" id="W9RRP0"/>
<sequence>MTTLVRTRRHHQALKLSLPPPIPASKFQTPMYSKTLSPAASLGSPVIKNLFELEKIAVLGHGNGGTVYKVFHKGTSSIYALKVLRFNDDSDRVWQQATREAEILKLVDSPFVIRCNSAFYNNGLAVGSDEPGGADLSFVMEYMEGGSLQDLLVSRKTLLEKEISEVAGCVLLGFRYLHDMQIVHGDIKPSNLLVNGEGKVKIADFGVSHVVDGGGVARHLLLESCMGTCAYMSPERFDPERWGGGGDGFAGDVWSLGVVALECHMGRFPLTRAGQRPDWATLMCIMCFRERVEVPETASPEFRSFVERCLEKDWRKRATVDELLEHPFVN</sequence>
<dbReference type="PROSITE" id="PS50011">
    <property type="entry name" value="PROTEIN_KINASE_DOM"/>
    <property type="match status" value="1"/>
</dbReference>
<gene>
    <name evidence="8" type="ORF">L484_017766</name>
</gene>
<keyword evidence="2 5" id="KW-0547">Nucleotide-binding</keyword>
<dbReference type="SMART" id="SM00220">
    <property type="entry name" value="S_TKc"/>
    <property type="match status" value="1"/>
</dbReference>
<evidence type="ECO:0000256" key="4">
    <source>
        <dbReference type="ARBA" id="ARBA00022840"/>
    </source>
</evidence>
<evidence type="ECO:0000313" key="8">
    <source>
        <dbReference type="EMBL" id="EXB66528.1"/>
    </source>
</evidence>
<protein>
    <submittedName>
        <fullName evidence="8">Mitogen-activated protein kinase kinase 5</fullName>
    </submittedName>
</protein>
<keyword evidence="4 5" id="KW-0067">ATP-binding</keyword>
<dbReference type="InterPro" id="IPR011009">
    <property type="entry name" value="Kinase-like_dom_sf"/>
</dbReference>
<dbReference type="GO" id="GO:0004674">
    <property type="term" value="F:protein serine/threonine kinase activity"/>
    <property type="evidence" value="ECO:0007669"/>
    <property type="project" value="UniProtKB-KW"/>
</dbReference>
<evidence type="ECO:0000256" key="2">
    <source>
        <dbReference type="ARBA" id="ARBA00022741"/>
    </source>
</evidence>
<keyword evidence="6" id="KW-0723">Serine/threonine-protein kinase</keyword>
<evidence type="ECO:0000256" key="5">
    <source>
        <dbReference type="PROSITE-ProRule" id="PRU10141"/>
    </source>
</evidence>
<dbReference type="InterPro" id="IPR053235">
    <property type="entry name" value="Ser_Thr_kinase"/>
</dbReference>
<dbReference type="EMBL" id="KE344549">
    <property type="protein sequence ID" value="EXB66528.1"/>
    <property type="molecule type" value="Genomic_DNA"/>
</dbReference>
<dbReference type="KEGG" id="mnt:21400752"/>
<keyword evidence="9" id="KW-1185">Reference proteome</keyword>
<dbReference type="Pfam" id="PF00069">
    <property type="entry name" value="Pkinase"/>
    <property type="match status" value="1"/>
</dbReference>
<name>W9RRP0_9ROSA</name>
<dbReference type="PANTHER" id="PTHR24361">
    <property type="entry name" value="MITOGEN-ACTIVATED KINASE KINASE KINASE"/>
    <property type="match status" value="1"/>
</dbReference>
<dbReference type="InterPro" id="IPR008271">
    <property type="entry name" value="Ser/Thr_kinase_AS"/>
</dbReference>
<evidence type="ECO:0000256" key="3">
    <source>
        <dbReference type="ARBA" id="ARBA00022777"/>
    </source>
</evidence>
<dbReference type="Proteomes" id="UP000030645">
    <property type="component" value="Unassembled WGS sequence"/>
</dbReference>
<evidence type="ECO:0000259" key="7">
    <source>
        <dbReference type="PROSITE" id="PS50011"/>
    </source>
</evidence>
<dbReference type="GO" id="GO:0005737">
    <property type="term" value="C:cytoplasm"/>
    <property type="evidence" value="ECO:0007669"/>
    <property type="project" value="TreeGrafter"/>
</dbReference>
<reference evidence="9" key="1">
    <citation type="submission" date="2013-01" db="EMBL/GenBank/DDBJ databases">
        <title>Draft Genome Sequence of a Mulberry Tree, Morus notabilis C.K. Schneid.</title>
        <authorList>
            <person name="He N."/>
            <person name="Zhao S."/>
        </authorList>
    </citation>
    <scope>NUCLEOTIDE SEQUENCE</scope>
</reference>
<comment type="similarity">
    <text evidence="6">Belongs to the protein kinase superfamily.</text>
</comment>
<dbReference type="PANTHER" id="PTHR24361:SF747">
    <property type="entry name" value="MITOGEN-ACTIVATED PROTEIN KINASE KINASE 10"/>
    <property type="match status" value="1"/>
</dbReference>
<dbReference type="eggNOG" id="KOG0581">
    <property type="taxonomic scope" value="Eukaryota"/>
</dbReference>
<keyword evidence="1" id="KW-0808">Transferase</keyword>
<dbReference type="PROSITE" id="PS00108">
    <property type="entry name" value="PROTEIN_KINASE_ST"/>
    <property type="match status" value="1"/>
</dbReference>